<evidence type="ECO:0000256" key="1">
    <source>
        <dbReference type="ARBA" id="ARBA00001946"/>
    </source>
</evidence>
<reference evidence="2" key="1">
    <citation type="journal article" date="2021" name="Genes Genomics">
        <title>Comparative genomic analysis of Mycoplasma anatis strains.</title>
        <authorList>
            <person name="Zhou Q."/>
            <person name="Mai K."/>
            <person name="Yang D."/>
            <person name="Liu J."/>
            <person name="Yan Z."/>
            <person name="Luo C."/>
            <person name="Tan Y."/>
            <person name="Cao S."/>
            <person name="Zhou Q."/>
            <person name="Chen L."/>
            <person name="Chen F."/>
        </authorList>
    </citation>
    <scope>NUCLEOTIDE SEQUENCE</scope>
    <source>
        <strain evidence="2">DP07</strain>
    </source>
</reference>
<comment type="cofactor">
    <cofactor evidence="1">
        <name>Mg(2+)</name>
        <dbReference type="ChEBI" id="CHEBI:18420"/>
    </cofactor>
</comment>
<dbReference type="Pfam" id="PF08282">
    <property type="entry name" value="Hydrolase_3"/>
    <property type="match status" value="1"/>
</dbReference>
<dbReference type="PANTHER" id="PTHR10000">
    <property type="entry name" value="PHOSPHOSERINE PHOSPHATASE"/>
    <property type="match status" value="1"/>
</dbReference>
<dbReference type="AlphaFoldDB" id="A0A9Q3L810"/>
<evidence type="ECO:0000313" key="2">
    <source>
        <dbReference type="EMBL" id="MBW0602392.1"/>
    </source>
</evidence>
<dbReference type="GO" id="GO:0016791">
    <property type="term" value="F:phosphatase activity"/>
    <property type="evidence" value="ECO:0007669"/>
    <property type="project" value="TreeGrafter"/>
</dbReference>
<proteinExistence type="predicted"/>
<organism evidence="2 3">
    <name type="scientific">Mycoplasmopsis anatis</name>
    <dbReference type="NCBI Taxonomy" id="171279"/>
    <lineage>
        <taxon>Bacteria</taxon>
        <taxon>Bacillati</taxon>
        <taxon>Mycoplasmatota</taxon>
        <taxon>Mycoplasmoidales</taxon>
        <taxon>Metamycoplasmataceae</taxon>
        <taxon>Mycoplasmopsis</taxon>
    </lineage>
</organism>
<name>A0A9Q3L810_9BACT</name>
<dbReference type="RefSeq" id="WP_218674947.1">
    <property type="nucleotide sequence ID" value="NZ_CP054878.1"/>
</dbReference>
<comment type="caution">
    <text evidence="2">The sequence shown here is derived from an EMBL/GenBank/DDBJ whole genome shotgun (WGS) entry which is preliminary data.</text>
</comment>
<dbReference type="GO" id="GO:0005829">
    <property type="term" value="C:cytosol"/>
    <property type="evidence" value="ECO:0007669"/>
    <property type="project" value="TreeGrafter"/>
</dbReference>
<dbReference type="InterPro" id="IPR006379">
    <property type="entry name" value="HAD-SF_hydro_IIB"/>
</dbReference>
<accession>A0A9Q3L810</accession>
<protein>
    <submittedName>
        <fullName evidence="2">HAD family phosphatase</fullName>
    </submittedName>
</protein>
<dbReference type="EMBL" id="JABZFG010000001">
    <property type="protein sequence ID" value="MBW0602392.1"/>
    <property type="molecule type" value="Genomic_DNA"/>
</dbReference>
<dbReference type="PANTHER" id="PTHR10000:SF8">
    <property type="entry name" value="HAD SUPERFAMILY HYDROLASE-LIKE, TYPE 3"/>
    <property type="match status" value="1"/>
</dbReference>
<dbReference type="NCBIfam" id="TIGR01484">
    <property type="entry name" value="HAD-SF-IIB"/>
    <property type="match status" value="1"/>
</dbReference>
<evidence type="ECO:0000313" key="3">
    <source>
        <dbReference type="Proteomes" id="UP000746160"/>
    </source>
</evidence>
<sequence>MSNIPKIFFVDLDGTLINKKNKKLISKKNLMAVNWINQESKFIITTGRSFSDKKVKKILEMTNSNTAILSSGAQILYENKLIHEYFFDIVDVNKIISIAKENKINFALFTNEQEYLITQNSLYKLLARITQRKRLKAYHIKEIEKINLNKVLKIAFIVYPFQINKILKKLRSTISGVNYFSAHYNWVIEITSSSVSKASQALEICQKFNIDPKDCINFGDSMADEDLSRILGKSVAMQNGDFEYIKNATFIAPHYKYDGFYHVVSELLNKNERK</sequence>
<dbReference type="GO" id="GO:0000287">
    <property type="term" value="F:magnesium ion binding"/>
    <property type="evidence" value="ECO:0007669"/>
    <property type="project" value="TreeGrafter"/>
</dbReference>
<gene>
    <name evidence="2" type="ORF">MADP07_00100</name>
</gene>
<dbReference type="Proteomes" id="UP000746160">
    <property type="component" value="Unassembled WGS sequence"/>
</dbReference>